<dbReference type="Pfam" id="PF10159">
    <property type="entry name" value="MMtag"/>
    <property type="match status" value="1"/>
</dbReference>
<dbReference type="Proteomes" id="UP000243459">
    <property type="component" value="Chromosome 4"/>
</dbReference>
<accession>A0A5P1F495</accession>
<dbReference type="Pfam" id="PF13417">
    <property type="entry name" value="GST_N_3"/>
    <property type="match status" value="1"/>
</dbReference>
<dbReference type="PROSITE" id="PS50404">
    <property type="entry name" value="GST_NTER"/>
    <property type="match status" value="1"/>
</dbReference>
<dbReference type="InterPro" id="IPR004045">
    <property type="entry name" value="Glutathione_S-Trfase_N"/>
</dbReference>
<feature type="compositionally biased region" description="Basic residues" evidence="2">
    <location>
        <begin position="509"/>
        <end position="523"/>
    </location>
</feature>
<protein>
    <recommendedName>
        <fullName evidence="3">GST N-terminal domain-containing protein</fullName>
    </recommendedName>
</protein>
<evidence type="ECO:0000256" key="2">
    <source>
        <dbReference type="SAM" id="MobiDB-lite"/>
    </source>
</evidence>
<dbReference type="PANTHER" id="PTHR45288">
    <property type="entry name" value="THIOREDOXIN FAMILY PROTEIN"/>
    <property type="match status" value="1"/>
</dbReference>
<reference evidence="5" key="1">
    <citation type="journal article" date="2017" name="Nat. Commun.">
        <title>The asparagus genome sheds light on the origin and evolution of a young Y chromosome.</title>
        <authorList>
            <person name="Harkess A."/>
            <person name="Zhou J."/>
            <person name="Xu C."/>
            <person name="Bowers J.E."/>
            <person name="Van der Hulst R."/>
            <person name="Ayyampalayam S."/>
            <person name="Mercati F."/>
            <person name="Riccardi P."/>
            <person name="McKain M.R."/>
            <person name="Kakrana A."/>
            <person name="Tang H."/>
            <person name="Ray J."/>
            <person name="Groenendijk J."/>
            <person name="Arikit S."/>
            <person name="Mathioni S.M."/>
            <person name="Nakano M."/>
            <person name="Shan H."/>
            <person name="Telgmann-Rauber A."/>
            <person name="Kanno A."/>
            <person name="Yue Z."/>
            <person name="Chen H."/>
            <person name="Li W."/>
            <person name="Chen Y."/>
            <person name="Xu X."/>
            <person name="Zhang Y."/>
            <person name="Luo S."/>
            <person name="Chen H."/>
            <person name="Gao J."/>
            <person name="Mao Z."/>
            <person name="Pires J.C."/>
            <person name="Luo M."/>
            <person name="Kudrna D."/>
            <person name="Wing R.A."/>
            <person name="Meyers B.C."/>
            <person name="Yi K."/>
            <person name="Kong H."/>
            <person name="Lavrijsen P."/>
            <person name="Sunseri F."/>
            <person name="Falavigna A."/>
            <person name="Ye Y."/>
            <person name="Leebens-Mack J.H."/>
            <person name="Chen G."/>
        </authorList>
    </citation>
    <scope>NUCLEOTIDE SEQUENCE [LARGE SCALE GENOMIC DNA]</scope>
    <source>
        <strain evidence="5">cv. DH0086</strain>
    </source>
</reference>
<organism evidence="4 5">
    <name type="scientific">Asparagus officinalis</name>
    <name type="common">Garden asparagus</name>
    <dbReference type="NCBI Taxonomy" id="4686"/>
    <lineage>
        <taxon>Eukaryota</taxon>
        <taxon>Viridiplantae</taxon>
        <taxon>Streptophyta</taxon>
        <taxon>Embryophyta</taxon>
        <taxon>Tracheophyta</taxon>
        <taxon>Spermatophyta</taxon>
        <taxon>Magnoliopsida</taxon>
        <taxon>Liliopsida</taxon>
        <taxon>Asparagales</taxon>
        <taxon>Asparagaceae</taxon>
        <taxon>Asparagoideae</taxon>
        <taxon>Asparagus</taxon>
    </lineage>
</organism>
<feature type="coiled-coil region" evidence="1">
    <location>
        <begin position="352"/>
        <end position="379"/>
    </location>
</feature>
<dbReference type="SUPFAM" id="SSF52833">
    <property type="entry name" value="Thioredoxin-like"/>
    <property type="match status" value="2"/>
</dbReference>
<sequence length="523" mass="59173">MAGALTSCSLPVFRPLNRRPKTAKRFRVLAEIQESVKEAEKQTSSVSPLEDFKPPDPKPFSVRPDKRGDVFGASLPLFFRFGSGVFAQGYSVSFVPEDQFPAGQYAMSMSGNKLKETAKLGPRPEKPIEIYEYEGCPFCRKVREIVAVLDLDVLFYPCPRNGPNFRPKVLQMGGKQQFPYMVDPNTGVAMYESDDIIKYLVNKYGDGSVPILLSLGLFTTITAGLAMTGRLGKGSSYTPSKLPPEPIELWAYEGSPFCKLVREVIVELELPHILHSCARGSPKRQILFERVGHFQAPYLEDPNTGVKMFESADIIEYLKWDDVKVDKHRENYLGHSIKAPVGKDLHWYARDKKSAASDAEAAKEEIRRIKEEEEQAMREALGLAPKRSTRPQGNRLDKHEYAELVKRGSTAEDLGAGHAEAAQVQGLGLYKVPRERAESSSTQMKLEGTAPEGEERASIPRSPNVGSDEEASDDDDRRRKKKRRHDERKEEKRKDKREKKRSHDSDDRRKHRKDKERRRHGSD</sequence>
<dbReference type="InterPro" id="IPR040079">
    <property type="entry name" value="Glutathione_S-Trfase"/>
</dbReference>
<dbReference type="PROSITE" id="PS00195">
    <property type="entry name" value="GLUTAREDOXIN_1"/>
    <property type="match status" value="1"/>
</dbReference>
<dbReference type="SFLD" id="SFLDS00019">
    <property type="entry name" value="Glutathione_Transferase_(cytos"/>
    <property type="match status" value="1"/>
</dbReference>
<keyword evidence="1" id="KW-0175">Coiled coil</keyword>
<dbReference type="CDD" id="cd03041">
    <property type="entry name" value="GST_N_2GST_N"/>
    <property type="match status" value="2"/>
</dbReference>
<dbReference type="GO" id="GO:0009507">
    <property type="term" value="C:chloroplast"/>
    <property type="evidence" value="ECO:0007669"/>
    <property type="project" value="TreeGrafter"/>
</dbReference>
<dbReference type="FunFam" id="3.40.30.10:FF:000138">
    <property type="entry name" value="Thioredoxin family protein"/>
    <property type="match status" value="1"/>
</dbReference>
<evidence type="ECO:0000313" key="4">
    <source>
        <dbReference type="EMBL" id="ONK71280.1"/>
    </source>
</evidence>
<dbReference type="AlphaFoldDB" id="A0A5P1F495"/>
<dbReference type="Gramene" id="ONK71280">
    <property type="protein sequence ID" value="ONK71280"/>
    <property type="gene ID" value="A4U43_C04F6850"/>
</dbReference>
<evidence type="ECO:0000259" key="3">
    <source>
        <dbReference type="PROSITE" id="PS50404"/>
    </source>
</evidence>
<dbReference type="SFLD" id="SFLDG01181">
    <property type="entry name" value="SUF2"/>
    <property type="match status" value="1"/>
</dbReference>
<keyword evidence="5" id="KW-1185">Reference proteome</keyword>
<dbReference type="InterPro" id="IPR036249">
    <property type="entry name" value="Thioredoxin-like_sf"/>
</dbReference>
<gene>
    <name evidence="4" type="ORF">A4U43_C04F6850</name>
</gene>
<feature type="region of interest" description="Disordered" evidence="2">
    <location>
        <begin position="36"/>
        <end position="63"/>
    </location>
</feature>
<evidence type="ECO:0000313" key="5">
    <source>
        <dbReference type="Proteomes" id="UP000243459"/>
    </source>
</evidence>
<dbReference type="SFLD" id="SFLDG01202">
    <property type="entry name" value="SUF2.2"/>
    <property type="match status" value="1"/>
</dbReference>
<feature type="region of interest" description="Disordered" evidence="2">
    <location>
        <begin position="379"/>
        <end position="398"/>
    </location>
</feature>
<evidence type="ECO:0000256" key="1">
    <source>
        <dbReference type="SAM" id="Coils"/>
    </source>
</evidence>
<feature type="domain" description="GST N-terminal" evidence="3">
    <location>
        <begin position="126"/>
        <end position="208"/>
    </location>
</feature>
<proteinExistence type="predicted"/>
<dbReference type="Gene3D" id="3.40.30.10">
    <property type="entry name" value="Glutaredoxin"/>
    <property type="match status" value="2"/>
</dbReference>
<dbReference type="PANTHER" id="PTHR45288:SF1">
    <property type="entry name" value="THIOREDOXIN FAMILY PROTEIN"/>
    <property type="match status" value="1"/>
</dbReference>
<dbReference type="InterPro" id="IPR011767">
    <property type="entry name" value="GLR_AS"/>
</dbReference>
<dbReference type="FunFam" id="3.40.30.10:FF:000120">
    <property type="entry name" value="Thioredoxin family protein"/>
    <property type="match status" value="1"/>
</dbReference>
<dbReference type="PROSITE" id="PS51354">
    <property type="entry name" value="GLUTAREDOXIN_2"/>
    <property type="match status" value="1"/>
</dbReference>
<feature type="region of interest" description="Disordered" evidence="2">
    <location>
        <begin position="434"/>
        <end position="523"/>
    </location>
</feature>
<dbReference type="EMBL" id="CM007384">
    <property type="protein sequence ID" value="ONK71280.1"/>
    <property type="molecule type" value="Genomic_DNA"/>
</dbReference>
<name>A0A5P1F495_ASPOF</name>
<dbReference type="InterPro" id="IPR019315">
    <property type="entry name" value="MMTA2_N"/>
</dbReference>